<gene>
    <name evidence="1" type="ORF">CEP51_005099</name>
</gene>
<reference evidence="1 2" key="1">
    <citation type="submission" date="2017-06" db="EMBL/GenBank/DDBJ databases">
        <title>Comparative genomic analysis of Ambrosia Fusariam Clade fungi.</title>
        <authorList>
            <person name="Stajich J.E."/>
            <person name="Carrillo J."/>
            <person name="Kijimoto T."/>
            <person name="Eskalen A."/>
            <person name="O'Donnell K."/>
            <person name="Kasson M."/>
        </authorList>
    </citation>
    <scope>NUCLEOTIDE SEQUENCE [LARGE SCALE GENOMIC DNA]</scope>
    <source>
        <strain evidence="1 2">NRRL62606</strain>
    </source>
</reference>
<dbReference type="EMBL" id="NKCL01000099">
    <property type="protein sequence ID" value="RSL82544.1"/>
    <property type="molecule type" value="Genomic_DNA"/>
</dbReference>
<protein>
    <submittedName>
        <fullName evidence="1">Uncharacterized protein</fullName>
    </submittedName>
</protein>
<dbReference type="AlphaFoldDB" id="A0A428RYC3"/>
<accession>A0A428RYC3</accession>
<comment type="caution">
    <text evidence="1">The sequence shown here is derived from an EMBL/GenBank/DDBJ whole genome shotgun (WGS) entry which is preliminary data.</text>
</comment>
<dbReference type="Proteomes" id="UP000287972">
    <property type="component" value="Unassembled WGS sequence"/>
</dbReference>
<name>A0A428RYC3_9HYPO</name>
<proteinExistence type="predicted"/>
<dbReference type="SUPFAM" id="SSF53098">
    <property type="entry name" value="Ribonuclease H-like"/>
    <property type="match status" value="1"/>
</dbReference>
<dbReference type="InterPro" id="IPR012337">
    <property type="entry name" value="RNaseH-like_sf"/>
</dbReference>
<organism evidence="1 2">
    <name type="scientific">Fusarium floridanum</name>
    <dbReference type="NCBI Taxonomy" id="1325733"/>
    <lineage>
        <taxon>Eukaryota</taxon>
        <taxon>Fungi</taxon>
        <taxon>Dikarya</taxon>
        <taxon>Ascomycota</taxon>
        <taxon>Pezizomycotina</taxon>
        <taxon>Sordariomycetes</taxon>
        <taxon>Hypocreomycetidae</taxon>
        <taxon>Hypocreales</taxon>
        <taxon>Nectriaceae</taxon>
        <taxon>Fusarium</taxon>
        <taxon>Fusarium solani species complex</taxon>
    </lineage>
</organism>
<sequence>MAQPTSGTSTNMVTYRQLEREPASKDLFGNRITTLQGLYDVLQNSAFLAIDTEHVAITSEKDRVLHQVGLAYFPAPLLVPAPAPTPQNSPTSPNADRPNLQDFYATKQLEGLTVNIKIDQNTQDSLVRAGGHRGMPIRRSHRFGLERQIDLEDLEAIILQFIEGCDEKKNLVMIGFGMAAEWIYLSTCFPRAMRLFSAWADLRDIAKDIAPLGHMPGLVSLLKIFRYNWHDLEPGRGDLGGGGVADNAGDDAVATCALAGALLLQENQEKLRLRQECGRIAGIFTKKKGFRRPNTQEHPFIATISTQGPLPHSLNTGIKLARQFFNCSPQSTGLISENIGYITFREKEELDQFIAAMNKCPLPNGGTLLVKDYAREHGRINPENWERDRRERQELREMRRSRRTTCEVEDLESLFS</sequence>
<evidence type="ECO:0000313" key="1">
    <source>
        <dbReference type="EMBL" id="RSL82544.1"/>
    </source>
</evidence>
<keyword evidence="2" id="KW-1185">Reference proteome</keyword>
<evidence type="ECO:0000313" key="2">
    <source>
        <dbReference type="Proteomes" id="UP000287972"/>
    </source>
</evidence>